<dbReference type="SMART" id="SM00534">
    <property type="entry name" value="MUTSac"/>
    <property type="match status" value="1"/>
</dbReference>
<dbReference type="PANTHER" id="PTHR48466:SF2">
    <property type="entry name" value="OS10G0509000 PROTEIN"/>
    <property type="match status" value="1"/>
</dbReference>
<sequence>MNDKTLKVLEYYKIIDKLKEKTESSLGREIAKDLKPSTDIEEIEHMQRETDEALSLLIKRGSPPLYGIKDIRTEAKRAEIGGVLSPGSLLKISDSLRVSRSLKNHIKETSEDKDSNYPIIEGLVSELKPFRNIEENINNAIISEEEISDNASPQLKTIRRQIIAKNDAIRDKLNSIINSSKYKKYLQDGIVTMREGRYVVPVKQENKSNFPGLVHDQSSSGATLFIEPMAVVELNNELKELEIKEQKEIERILSELTALVAEESESIIENQKILEKIDFIFAKGKLALDMDGTKPILNSEGYIDIKKARHPLLQVKKVVPIDLYIGKDFNTLVVTGPNTGGKTVTLKTVGLLTLMSQAGLHIPADYNSRVAVFDHVFADIGDEQSIEQSLSTFSAHMTNIVEILENIDENSLALFDELGAGTDPTEGAALAMSILDYLHGINARTIATTHYSELKVYALTKEGIENASVEFDVETLSPTYRLLIGVPGKSNAFEISKRLGLNDYIIDHARELISKENIQFEDVLQAIEKDRRIVEENKIETEKLREEIENLKQELTREKEKTFNAREDIIKKAKEEARSIIRKAKEESDSIVDELRDISIEIEKEKNKKIQEAQDKLKENLNEVERDLSDNLMKVKNNKPPKNLKEGETVEILSLGQCGTVLSQADDDGNVNVQVGIMKVNVHISTLKRAEEEKLIKSQVSTKNIIKNKSQNVKNELDLRGETLDEALLDLDKYLDDAYLARLKEVFIIHGKGTGVLREGITGLLKSHKHVKSYRLGKYGEGGSGVTVVELK</sequence>
<name>A0A1M5WUZ7_9FIRM</name>
<dbReference type="SUPFAM" id="SSF52540">
    <property type="entry name" value="P-loop containing nucleoside triphosphate hydrolases"/>
    <property type="match status" value="1"/>
</dbReference>
<evidence type="ECO:0000256" key="2">
    <source>
        <dbReference type="ARBA" id="ARBA00022741"/>
    </source>
</evidence>
<evidence type="ECO:0000256" key="1">
    <source>
        <dbReference type="ARBA" id="ARBA00022730"/>
    </source>
</evidence>
<dbReference type="PANTHER" id="PTHR48466">
    <property type="entry name" value="OS10G0509000 PROTEIN-RELATED"/>
    <property type="match status" value="1"/>
</dbReference>
<dbReference type="Gene3D" id="3.30.1370.110">
    <property type="match status" value="1"/>
</dbReference>
<evidence type="ECO:0000256" key="7">
    <source>
        <dbReference type="HAMAP-Rule" id="MF_00092"/>
    </source>
</evidence>
<evidence type="ECO:0000313" key="11">
    <source>
        <dbReference type="Proteomes" id="UP000184389"/>
    </source>
</evidence>
<dbReference type="GO" id="GO:0004519">
    <property type="term" value="F:endonuclease activity"/>
    <property type="evidence" value="ECO:0007669"/>
    <property type="project" value="UniProtKB-UniRule"/>
</dbReference>
<comment type="similarity">
    <text evidence="7">Belongs to the DNA mismatch repair MutS family. MutS2 subfamily.</text>
</comment>
<dbReference type="NCBIfam" id="TIGR01069">
    <property type="entry name" value="mutS2"/>
    <property type="match status" value="1"/>
</dbReference>
<dbReference type="Pfam" id="PF20297">
    <property type="entry name" value="MSSS"/>
    <property type="match status" value="1"/>
</dbReference>
<dbReference type="OrthoDB" id="9808166at2"/>
<dbReference type="GO" id="GO:0072344">
    <property type="term" value="P:rescue of stalled ribosome"/>
    <property type="evidence" value="ECO:0007669"/>
    <property type="project" value="UniProtKB-UniRule"/>
</dbReference>
<dbReference type="InterPro" id="IPR036063">
    <property type="entry name" value="Smr_dom_sf"/>
</dbReference>
<keyword evidence="7" id="KW-0255">Endonuclease</keyword>
<feature type="coiled-coil region" evidence="8">
    <location>
        <begin position="524"/>
        <end position="638"/>
    </location>
</feature>
<keyword evidence="2 7" id="KW-0547">Nucleotide-binding</keyword>
<dbReference type="GO" id="GO:0019843">
    <property type="term" value="F:rRNA binding"/>
    <property type="evidence" value="ECO:0007669"/>
    <property type="project" value="UniProtKB-UniRule"/>
</dbReference>
<proteinExistence type="inferred from homology"/>
<protein>
    <recommendedName>
        <fullName evidence="7">Endonuclease MutS2</fullName>
        <ecNumber evidence="7">3.1.-.-</ecNumber>
    </recommendedName>
    <alternativeName>
        <fullName evidence="7">Ribosome-associated protein quality control-upstream factor</fullName>
        <shortName evidence="7">RQC-upstream factor</shortName>
        <shortName evidence="7">RqcU</shortName>
        <ecNumber evidence="7">3.6.4.-</ecNumber>
    </alternativeName>
</protein>
<evidence type="ECO:0000256" key="3">
    <source>
        <dbReference type="ARBA" id="ARBA00022801"/>
    </source>
</evidence>
<dbReference type="RefSeq" id="WP_072744093.1">
    <property type="nucleotide sequence ID" value="NZ_FQXR01000005.1"/>
</dbReference>
<evidence type="ECO:0000313" key="10">
    <source>
        <dbReference type="EMBL" id="SHH91435.1"/>
    </source>
</evidence>
<dbReference type="STRING" id="1123281.SAMN02745180_01429"/>
<gene>
    <name evidence="7" type="primary">mutS2</name>
    <name evidence="7" type="synonym">rqcU</name>
    <name evidence="10" type="ORF">SAMN02745180_01429</name>
</gene>
<comment type="subunit">
    <text evidence="7">Homodimer. Binds to stalled ribosomes, contacting rRNA.</text>
</comment>
<dbReference type="SUPFAM" id="SSF48334">
    <property type="entry name" value="DNA repair protein MutS, domain III"/>
    <property type="match status" value="1"/>
</dbReference>
<dbReference type="SMART" id="SM00463">
    <property type="entry name" value="SMR"/>
    <property type="match status" value="1"/>
</dbReference>
<dbReference type="CDD" id="cd06503">
    <property type="entry name" value="ATP-synt_Fo_b"/>
    <property type="match status" value="1"/>
</dbReference>
<dbReference type="GO" id="GO:0140664">
    <property type="term" value="F:ATP-dependent DNA damage sensor activity"/>
    <property type="evidence" value="ECO:0007669"/>
    <property type="project" value="InterPro"/>
</dbReference>
<dbReference type="InterPro" id="IPR036187">
    <property type="entry name" value="DNA_mismatch_repair_MutS_sf"/>
</dbReference>
<dbReference type="GO" id="GO:0030983">
    <property type="term" value="F:mismatched DNA binding"/>
    <property type="evidence" value="ECO:0007669"/>
    <property type="project" value="InterPro"/>
</dbReference>
<dbReference type="GO" id="GO:0005524">
    <property type="term" value="F:ATP binding"/>
    <property type="evidence" value="ECO:0007669"/>
    <property type="project" value="UniProtKB-UniRule"/>
</dbReference>
<evidence type="ECO:0000256" key="8">
    <source>
        <dbReference type="SAM" id="Coils"/>
    </source>
</evidence>
<dbReference type="Gene3D" id="3.40.50.300">
    <property type="entry name" value="P-loop containing nucleotide triphosphate hydrolases"/>
    <property type="match status" value="1"/>
</dbReference>
<evidence type="ECO:0000259" key="9">
    <source>
        <dbReference type="PROSITE" id="PS50828"/>
    </source>
</evidence>
<comment type="function">
    <text evidence="7">Endonuclease that is involved in the suppression of homologous recombination and thus may have a key role in the control of bacterial genetic diversity.</text>
</comment>
<dbReference type="GO" id="GO:0016887">
    <property type="term" value="F:ATP hydrolysis activity"/>
    <property type="evidence" value="ECO:0007669"/>
    <property type="project" value="InterPro"/>
</dbReference>
<dbReference type="EC" id="3.6.4.-" evidence="7"/>
<dbReference type="InterPro" id="IPR002625">
    <property type="entry name" value="Smr_dom"/>
</dbReference>
<keyword evidence="5 7" id="KW-0694">RNA-binding</keyword>
<keyword evidence="11" id="KW-1185">Reference proteome</keyword>
<dbReference type="GO" id="GO:0006298">
    <property type="term" value="P:mismatch repair"/>
    <property type="evidence" value="ECO:0007669"/>
    <property type="project" value="InterPro"/>
</dbReference>
<feature type="domain" description="Smr" evidence="9">
    <location>
        <begin position="717"/>
        <end position="792"/>
    </location>
</feature>
<dbReference type="HAMAP" id="MF_00092">
    <property type="entry name" value="MutS2"/>
    <property type="match status" value="1"/>
</dbReference>
<dbReference type="InterPro" id="IPR007696">
    <property type="entry name" value="DNA_mismatch_repair_MutS_core"/>
</dbReference>
<dbReference type="EC" id="3.1.-.-" evidence="7"/>
<dbReference type="EMBL" id="FQXR01000005">
    <property type="protein sequence ID" value="SHH91435.1"/>
    <property type="molecule type" value="Genomic_DNA"/>
</dbReference>
<dbReference type="InterPro" id="IPR000432">
    <property type="entry name" value="DNA_mismatch_repair_MutS_C"/>
</dbReference>
<dbReference type="InterPro" id="IPR027417">
    <property type="entry name" value="P-loop_NTPase"/>
</dbReference>
<dbReference type="SMART" id="SM00533">
    <property type="entry name" value="MUTSd"/>
    <property type="match status" value="1"/>
</dbReference>
<keyword evidence="6 7" id="KW-0238">DNA-binding</keyword>
<evidence type="ECO:0000256" key="6">
    <source>
        <dbReference type="ARBA" id="ARBA00023125"/>
    </source>
</evidence>
<dbReference type="PROSITE" id="PS00486">
    <property type="entry name" value="DNA_MISMATCH_REPAIR_2"/>
    <property type="match status" value="1"/>
</dbReference>
<dbReference type="SUPFAM" id="SSF160443">
    <property type="entry name" value="SMR domain-like"/>
    <property type="match status" value="1"/>
</dbReference>
<dbReference type="Pfam" id="PF01713">
    <property type="entry name" value="Smr"/>
    <property type="match status" value="1"/>
</dbReference>
<dbReference type="Proteomes" id="UP000184389">
    <property type="component" value="Unassembled WGS sequence"/>
</dbReference>
<feature type="binding site" evidence="7">
    <location>
        <begin position="336"/>
        <end position="343"/>
    </location>
    <ligand>
        <name>ATP</name>
        <dbReference type="ChEBI" id="CHEBI:30616"/>
    </ligand>
</feature>
<evidence type="ECO:0000256" key="4">
    <source>
        <dbReference type="ARBA" id="ARBA00022840"/>
    </source>
</evidence>
<accession>A0A1M5WUZ7</accession>
<dbReference type="CDD" id="cd03280">
    <property type="entry name" value="ABC_MutS2"/>
    <property type="match status" value="1"/>
</dbReference>
<dbReference type="GO" id="GO:0045910">
    <property type="term" value="P:negative regulation of DNA recombination"/>
    <property type="evidence" value="ECO:0007669"/>
    <property type="project" value="InterPro"/>
</dbReference>
<dbReference type="PROSITE" id="PS50828">
    <property type="entry name" value="SMR"/>
    <property type="match status" value="1"/>
</dbReference>
<dbReference type="GO" id="GO:0043023">
    <property type="term" value="F:ribosomal large subunit binding"/>
    <property type="evidence" value="ECO:0007669"/>
    <property type="project" value="UniProtKB-UniRule"/>
</dbReference>
<dbReference type="PIRSF" id="PIRSF005814">
    <property type="entry name" value="MutS_YshD"/>
    <property type="match status" value="1"/>
</dbReference>
<dbReference type="AlphaFoldDB" id="A0A1M5WUZ7"/>
<keyword evidence="3 7" id="KW-0378">Hydrolase</keyword>
<evidence type="ECO:0000256" key="5">
    <source>
        <dbReference type="ARBA" id="ARBA00022884"/>
    </source>
</evidence>
<comment type="function">
    <text evidence="7">Acts as a ribosome collision sensor, splitting the ribosome into its 2 subunits. Detects stalled/collided 70S ribosomes which it binds and splits by an ATP-hydrolysis driven conformational change. Acts upstream of the ribosome quality control system (RQC), a ribosome-associated complex that mediates the extraction of incompletely synthesized nascent chains from stalled ribosomes and their subsequent degradation. Probably generates substrates for RQC.</text>
</comment>
<keyword evidence="7" id="KW-0540">Nuclease</keyword>
<keyword evidence="8" id="KW-0175">Coiled coil</keyword>
<dbReference type="Pfam" id="PF00488">
    <property type="entry name" value="MutS_V"/>
    <property type="match status" value="1"/>
</dbReference>
<dbReference type="FunFam" id="3.40.50.300:FF:000830">
    <property type="entry name" value="Endonuclease MutS2"/>
    <property type="match status" value="1"/>
</dbReference>
<keyword evidence="1 7" id="KW-0699">rRNA-binding</keyword>
<keyword evidence="4 7" id="KW-0067">ATP-binding</keyword>
<dbReference type="InterPro" id="IPR045076">
    <property type="entry name" value="MutS"/>
</dbReference>
<dbReference type="InterPro" id="IPR046893">
    <property type="entry name" value="MSSS"/>
</dbReference>
<dbReference type="InterPro" id="IPR005747">
    <property type="entry name" value="MutS2"/>
</dbReference>
<organism evidence="10 11">
    <name type="scientific">Sporanaerobacter acetigenes DSM 13106</name>
    <dbReference type="NCBI Taxonomy" id="1123281"/>
    <lineage>
        <taxon>Bacteria</taxon>
        <taxon>Bacillati</taxon>
        <taxon>Bacillota</taxon>
        <taxon>Tissierellia</taxon>
        <taxon>Tissierellales</taxon>
        <taxon>Sporanaerobacteraceae</taxon>
        <taxon>Sporanaerobacter</taxon>
    </lineage>
</organism>
<reference evidence="10 11" key="1">
    <citation type="submission" date="2016-11" db="EMBL/GenBank/DDBJ databases">
        <authorList>
            <person name="Jaros S."/>
            <person name="Januszkiewicz K."/>
            <person name="Wedrychowicz H."/>
        </authorList>
    </citation>
    <scope>NUCLEOTIDE SEQUENCE [LARGE SCALE GENOMIC DNA]</scope>
    <source>
        <strain evidence="10 11">DSM 13106</strain>
    </source>
</reference>